<gene>
    <name evidence="1" type="ordered locus">BBR47_07730</name>
</gene>
<proteinExistence type="predicted"/>
<organism evidence="1 2">
    <name type="scientific">Brevibacillus brevis (strain 47 / JCM 6285 / NBRC 100599)</name>
    <dbReference type="NCBI Taxonomy" id="358681"/>
    <lineage>
        <taxon>Bacteria</taxon>
        <taxon>Bacillati</taxon>
        <taxon>Bacillota</taxon>
        <taxon>Bacilli</taxon>
        <taxon>Bacillales</taxon>
        <taxon>Paenibacillaceae</taxon>
        <taxon>Brevibacillus</taxon>
    </lineage>
</organism>
<sequence>MNDRFSLNEQYDINDRLYVENKSNRKRDNP</sequence>
<evidence type="ECO:0000313" key="2">
    <source>
        <dbReference type="Proteomes" id="UP000001877"/>
    </source>
</evidence>
<reference evidence="1 2" key="1">
    <citation type="submission" date="2005-03" db="EMBL/GenBank/DDBJ databases">
        <title>Brevibacillus brevis strain 47, complete genome.</title>
        <authorList>
            <person name="Hosoyama A."/>
            <person name="Yamada R."/>
            <person name="Hongo Y."/>
            <person name="Terui Y."/>
            <person name="Ankai A."/>
            <person name="Masuyama W."/>
            <person name="Sekiguchi M."/>
            <person name="Takeda T."/>
            <person name="Asano K."/>
            <person name="Ohji S."/>
            <person name="Ichikawa N."/>
            <person name="Narita S."/>
            <person name="Aoki N."/>
            <person name="Miura H."/>
            <person name="Matsushita S."/>
            <person name="Sekigawa T."/>
            <person name="Yamagata H."/>
            <person name="Yoshikawa H."/>
            <person name="Udaka S."/>
            <person name="Tanikawa S."/>
            <person name="Fujita N."/>
        </authorList>
    </citation>
    <scope>NUCLEOTIDE SEQUENCE [LARGE SCALE GENOMIC DNA]</scope>
    <source>
        <strain evidence="2">47 / JCM 6285 / NBRC 100599</strain>
    </source>
</reference>
<dbReference type="EMBL" id="AP008955">
    <property type="protein sequence ID" value="BAH41750.1"/>
    <property type="molecule type" value="Genomic_DNA"/>
</dbReference>
<protein>
    <submittedName>
        <fullName evidence="1">Uncharacterized protein</fullName>
    </submittedName>
</protein>
<dbReference type="AlphaFoldDB" id="C0Z4M3"/>
<keyword evidence="2" id="KW-1185">Reference proteome</keyword>
<evidence type="ECO:0000313" key="1">
    <source>
        <dbReference type="EMBL" id="BAH41750.1"/>
    </source>
</evidence>
<dbReference type="HOGENOM" id="CLU_3402430_0_0_9"/>
<dbReference type="Proteomes" id="UP000001877">
    <property type="component" value="Chromosome"/>
</dbReference>
<name>C0Z4M3_BREBN</name>
<accession>C0Z4M3</accession>
<dbReference type="KEGG" id="bbe:BBR47_07730"/>